<keyword evidence="2 3" id="KW-0732">Signal</keyword>
<feature type="domain" description="Leucine-binding protein" evidence="4">
    <location>
        <begin position="40"/>
        <end position="387"/>
    </location>
</feature>
<comment type="caution">
    <text evidence="5">The sequence shown here is derived from an EMBL/GenBank/DDBJ whole genome shotgun (WGS) entry which is preliminary data.</text>
</comment>
<evidence type="ECO:0000256" key="2">
    <source>
        <dbReference type="ARBA" id="ARBA00022729"/>
    </source>
</evidence>
<protein>
    <submittedName>
        <fullName evidence="5">ABC transporter substrate-binding protein</fullName>
    </submittedName>
</protein>
<gene>
    <name evidence="5" type="ORF">HYZ11_08980</name>
</gene>
<accession>A0A932MNM1</accession>
<reference evidence="5" key="1">
    <citation type="submission" date="2020-07" db="EMBL/GenBank/DDBJ databases">
        <title>Huge and variable diversity of episymbiotic CPR bacteria and DPANN archaea in groundwater ecosystems.</title>
        <authorList>
            <person name="He C.Y."/>
            <person name="Keren R."/>
            <person name="Whittaker M."/>
            <person name="Farag I.F."/>
            <person name="Doudna J."/>
            <person name="Cate J.H.D."/>
            <person name="Banfield J.F."/>
        </authorList>
    </citation>
    <scope>NUCLEOTIDE SEQUENCE</scope>
    <source>
        <strain evidence="5">NC_groundwater_763_Ag_S-0.2um_68_21</strain>
    </source>
</reference>
<dbReference type="PANTHER" id="PTHR30483:SF38">
    <property type="entry name" value="BLR7848 PROTEIN"/>
    <property type="match status" value="1"/>
</dbReference>
<proteinExistence type="inferred from homology"/>
<comment type="similarity">
    <text evidence="1">Belongs to the leucine-binding protein family.</text>
</comment>
<dbReference type="EMBL" id="JACPUR010000019">
    <property type="protein sequence ID" value="MBI3127722.1"/>
    <property type="molecule type" value="Genomic_DNA"/>
</dbReference>
<sequence length="398" mass="41810">MYAMPARKRLPRMLLAPALLAAALLAPAGPARAAEAPAPVVAGAVLDLSGPGSKAGREARDALLLELDQANRSGGGVAGRALVLLIVDSGGSPARAAGAVRELAREKEAVAVLGPAGLEEVRAAAREADRQRIPLFTLAAPEDVFDPPRPWVFSTALPASLGARAILSHMVAVGVTRISLLGEGDARGAEGRAQLSALAPQAGISLLMNEAYRPDEHNFLPFLHRARVRGMEAFVHWGGPAAQLDLVRARMALDLEVPVYFGTALGPELDLKEAGRAAEGVVFPAARVPAAGILPADAAGLRELQEFREVFLLRHRRPPDGVAGFAADAFRLLLGALRAAGASRARVPKYLVDTRQYVGLTGRFNFSESNHNGLGPDALVMVRIKGGKWTLVTTPGEK</sequence>
<dbReference type="InterPro" id="IPR028081">
    <property type="entry name" value="Leu-bd"/>
</dbReference>
<evidence type="ECO:0000313" key="5">
    <source>
        <dbReference type="EMBL" id="MBI3127722.1"/>
    </source>
</evidence>
<evidence type="ECO:0000313" key="6">
    <source>
        <dbReference type="Proteomes" id="UP000782312"/>
    </source>
</evidence>
<dbReference type="PANTHER" id="PTHR30483">
    <property type="entry name" value="LEUCINE-SPECIFIC-BINDING PROTEIN"/>
    <property type="match status" value="1"/>
</dbReference>
<feature type="signal peptide" evidence="3">
    <location>
        <begin position="1"/>
        <end position="33"/>
    </location>
</feature>
<feature type="chain" id="PRO_5037135568" evidence="3">
    <location>
        <begin position="34"/>
        <end position="398"/>
    </location>
</feature>
<dbReference type="InterPro" id="IPR028082">
    <property type="entry name" value="Peripla_BP_I"/>
</dbReference>
<evidence type="ECO:0000259" key="4">
    <source>
        <dbReference type="Pfam" id="PF13458"/>
    </source>
</evidence>
<dbReference type="Pfam" id="PF13458">
    <property type="entry name" value="Peripla_BP_6"/>
    <property type="match status" value="1"/>
</dbReference>
<dbReference type="SUPFAM" id="SSF53822">
    <property type="entry name" value="Periplasmic binding protein-like I"/>
    <property type="match status" value="1"/>
</dbReference>
<evidence type="ECO:0000256" key="3">
    <source>
        <dbReference type="SAM" id="SignalP"/>
    </source>
</evidence>
<organism evidence="5 6">
    <name type="scientific">Tectimicrobiota bacterium</name>
    <dbReference type="NCBI Taxonomy" id="2528274"/>
    <lineage>
        <taxon>Bacteria</taxon>
        <taxon>Pseudomonadati</taxon>
        <taxon>Nitrospinota/Tectimicrobiota group</taxon>
        <taxon>Candidatus Tectimicrobiota</taxon>
    </lineage>
</organism>
<dbReference type="Proteomes" id="UP000782312">
    <property type="component" value="Unassembled WGS sequence"/>
</dbReference>
<dbReference type="AlphaFoldDB" id="A0A932MNM1"/>
<dbReference type="Gene3D" id="3.40.50.2300">
    <property type="match status" value="2"/>
</dbReference>
<dbReference type="InterPro" id="IPR051010">
    <property type="entry name" value="BCAA_transport"/>
</dbReference>
<name>A0A932MNM1_UNCTE</name>
<evidence type="ECO:0000256" key="1">
    <source>
        <dbReference type="ARBA" id="ARBA00010062"/>
    </source>
</evidence>